<dbReference type="Proteomes" id="UP000198318">
    <property type="component" value="Unassembled WGS sequence"/>
</dbReference>
<feature type="transmembrane region" description="Helical" evidence="2">
    <location>
        <begin position="199"/>
        <end position="220"/>
    </location>
</feature>
<name>A0A239HXQ9_9ACTN</name>
<feature type="transmembrane region" description="Helical" evidence="2">
    <location>
        <begin position="424"/>
        <end position="447"/>
    </location>
</feature>
<feature type="transmembrane region" description="Helical" evidence="2">
    <location>
        <begin position="60"/>
        <end position="79"/>
    </location>
</feature>
<keyword evidence="2" id="KW-0472">Membrane</keyword>
<reference evidence="3 4" key="1">
    <citation type="submission" date="2017-06" db="EMBL/GenBank/DDBJ databases">
        <authorList>
            <person name="Kim H.J."/>
            <person name="Triplett B.A."/>
        </authorList>
    </citation>
    <scope>NUCLEOTIDE SEQUENCE [LARGE SCALE GENOMIC DNA]</scope>
    <source>
        <strain evidence="3 4">DSM 44715</strain>
    </source>
</reference>
<feature type="transmembrane region" description="Helical" evidence="2">
    <location>
        <begin position="247"/>
        <end position="267"/>
    </location>
</feature>
<accession>A0A239HXQ9</accession>
<dbReference type="GO" id="GO:0015293">
    <property type="term" value="F:symporter activity"/>
    <property type="evidence" value="ECO:0007669"/>
    <property type="project" value="InterPro"/>
</dbReference>
<dbReference type="AlphaFoldDB" id="A0A239HXQ9"/>
<dbReference type="GO" id="GO:0005886">
    <property type="term" value="C:plasma membrane"/>
    <property type="evidence" value="ECO:0007669"/>
    <property type="project" value="TreeGrafter"/>
</dbReference>
<dbReference type="PANTHER" id="PTHR11328:SF24">
    <property type="entry name" value="MAJOR FACILITATOR SUPERFAMILY (MFS) PROFILE DOMAIN-CONTAINING PROTEIN"/>
    <property type="match status" value="1"/>
</dbReference>
<dbReference type="InterPro" id="IPR036259">
    <property type="entry name" value="MFS_trans_sf"/>
</dbReference>
<feature type="transmembrane region" description="Helical" evidence="2">
    <location>
        <begin position="167"/>
        <end position="187"/>
    </location>
</feature>
<sequence>MTGLPPAAVPPAAHPPPDDPSAPLSRRRLLGYGVGSVGTGVFSAVPGLLLLYYLTDVLGVSAAIAGAVLVVPKAWDVLLNPVVGAASDREAVRTGRRTRLLLTGAVTLPVLFAAMFAVPGDSPGLAAAWAGVAFLLAATAFACYQVPYVALPAEISADPSERGRAMAWRVVCLTLGILVAGGVAPAITDAAGGGRGGYALMGAVIGLAMGAAMIASTLASRWIPSRPGPRPLGLAAALHTARGNRPFFLLLYASVAQILAVGIMLAGAPYVATYRLDDYGLTSAMFVCMVGPSAFAVPMWRWLARRFGVVECYIAGVLMFAVTAAATYPVLGSTPGVLGFACLVGVCYAAMQLLSLMLLPETVHADTGRTGHAQSGAFTGLYTAAETGALALGPGVFALILAATSFRSADFETPVVQPDSALTGLSAGFSLVPALLLLISVPPLLAFRRATGRRPVEETPEHAV</sequence>
<feature type="transmembrane region" description="Helical" evidence="2">
    <location>
        <begin position="100"/>
        <end position="120"/>
    </location>
</feature>
<gene>
    <name evidence="3" type="ORF">SAMN05443665_10112</name>
</gene>
<evidence type="ECO:0000313" key="3">
    <source>
        <dbReference type="EMBL" id="SNS85868.1"/>
    </source>
</evidence>
<feature type="transmembrane region" description="Helical" evidence="2">
    <location>
        <begin position="312"/>
        <end position="331"/>
    </location>
</feature>
<evidence type="ECO:0000256" key="1">
    <source>
        <dbReference type="SAM" id="MobiDB-lite"/>
    </source>
</evidence>
<feature type="region of interest" description="Disordered" evidence="1">
    <location>
        <begin position="1"/>
        <end position="24"/>
    </location>
</feature>
<protein>
    <submittedName>
        <fullName evidence="3">Na+/melibiose symporter</fullName>
    </submittedName>
</protein>
<dbReference type="PANTHER" id="PTHR11328">
    <property type="entry name" value="MAJOR FACILITATOR SUPERFAMILY DOMAIN-CONTAINING PROTEIN"/>
    <property type="match status" value="1"/>
</dbReference>
<keyword evidence="2" id="KW-0812">Transmembrane</keyword>
<feature type="transmembrane region" description="Helical" evidence="2">
    <location>
        <begin position="380"/>
        <end position="404"/>
    </location>
</feature>
<evidence type="ECO:0000313" key="4">
    <source>
        <dbReference type="Proteomes" id="UP000198318"/>
    </source>
</evidence>
<proteinExistence type="predicted"/>
<dbReference type="RefSeq" id="WP_089326360.1">
    <property type="nucleotide sequence ID" value="NZ_FZOR01000011.1"/>
</dbReference>
<dbReference type="Pfam" id="PF13347">
    <property type="entry name" value="MFS_2"/>
    <property type="match status" value="1"/>
</dbReference>
<dbReference type="EMBL" id="FZOR01000011">
    <property type="protein sequence ID" value="SNS85868.1"/>
    <property type="molecule type" value="Genomic_DNA"/>
</dbReference>
<feature type="transmembrane region" description="Helical" evidence="2">
    <location>
        <begin position="337"/>
        <end position="359"/>
    </location>
</feature>
<dbReference type="SUPFAM" id="SSF103473">
    <property type="entry name" value="MFS general substrate transporter"/>
    <property type="match status" value="1"/>
</dbReference>
<feature type="compositionally biased region" description="Pro residues" evidence="1">
    <location>
        <begin position="7"/>
        <end position="20"/>
    </location>
</feature>
<feature type="transmembrane region" description="Helical" evidence="2">
    <location>
        <begin position="126"/>
        <end position="146"/>
    </location>
</feature>
<feature type="transmembrane region" description="Helical" evidence="2">
    <location>
        <begin position="279"/>
        <end position="300"/>
    </location>
</feature>
<dbReference type="Gene3D" id="1.20.1250.20">
    <property type="entry name" value="MFS general substrate transporter like domains"/>
    <property type="match status" value="2"/>
</dbReference>
<dbReference type="InterPro" id="IPR039672">
    <property type="entry name" value="MFS_2"/>
</dbReference>
<keyword evidence="2" id="KW-1133">Transmembrane helix</keyword>
<dbReference type="GO" id="GO:0008643">
    <property type="term" value="P:carbohydrate transport"/>
    <property type="evidence" value="ECO:0007669"/>
    <property type="project" value="InterPro"/>
</dbReference>
<evidence type="ECO:0000256" key="2">
    <source>
        <dbReference type="SAM" id="Phobius"/>
    </source>
</evidence>
<feature type="transmembrane region" description="Helical" evidence="2">
    <location>
        <begin position="29"/>
        <end position="54"/>
    </location>
</feature>
<dbReference type="OrthoDB" id="3717977at2"/>
<keyword evidence="4" id="KW-1185">Reference proteome</keyword>
<organism evidence="3 4">
    <name type="scientific">Actinomadura meyerae</name>
    <dbReference type="NCBI Taxonomy" id="240840"/>
    <lineage>
        <taxon>Bacteria</taxon>
        <taxon>Bacillati</taxon>
        <taxon>Actinomycetota</taxon>
        <taxon>Actinomycetes</taxon>
        <taxon>Streptosporangiales</taxon>
        <taxon>Thermomonosporaceae</taxon>
        <taxon>Actinomadura</taxon>
    </lineage>
</organism>